<dbReference type="SMART" id="SM00530">
    <property type="entry name" value="HTH_XRE"/>
    <property type="match status" value="1"/>
</dbReference>
<dbReference type="GO" id="GO:0003677">
    <property type="term" value="F:DNA binding"/>
    <property type="evidence" value="ECO:0007669"/>
    <property type="project" value="UniProtKB-KW"/>
</dbReference>
<dbReference type="Proteomes" id="UP000005326">
    <property type="component" value="Unassembled WGS sequence"/>
</dbReference>
<evidence type="ECO:0000313" key="4">
    <source>
        <dbReference type="Proteomes" id="UP000005326"/>
    </source>
</evidence>
<comment type="caution">
    <text evidence="3">The sequence shown here is derived from an EMBL/GenBank/DDBJ whole genome shotgun (WGS) entry which is preliminary data.</text>
</comment>
<dbReference type="EMBL" id="ABCA03000033">
    <property type="protein sequence ID" value="EDS01674.1"/>
    <property type="molecule type" value="Genomic_DNA"/>
</dbReference>
<dbReference type="InterPro" id="IPR001387">
    <property type="entry name" value="Cro/C1-type_HTH"/>
</dbReference>
<protein>
    <submittedName>
        <fullName evidence="3">DNA-binding helix-turn-helix protein</fullName>
    </submittedName>
</protein>
<proteinExistence type="predicted"/>
<dbReference type="CDD" id="cd00093">
    <property type="entry name" value="HTH_XRE"/>
    <property type="match status" value="1"/>
</dbReference>
<dbReference type="PANTHER" id="PTHR46558:SF11">
    <property type="entry name" value="HTH-TYPE TRANSCRIPTIONAL REGULATOR XRE"/>
    <property type="match status" value="1"/>
</dbReference>
<dbReference type="PANTHER" id="PTHR46558">
    <property type="entry name" value="TRACRIPTIONAL REGULATORY PROTEIN-RELATED-RELATED"/>
    <property type="match status" value="1"/>
</dbReference>
<keyword evidence="4" id="KW-1185">Reference proteome</keyword>
<dbReference type="Pfam" id="PF01381">
    <property type="entry name" value="HTH_3"/>
    <property type="match status" value="1"/>
</dbReference>
<gene>
    <name evidence="3" type="ORF">EUBSIR_00472</name>
</gene>
<evidence type="ECO:0000256" key="1">
    <source>
        <dbReference type="ARBA" id="ARBA00023125"/>
    </source>
</evidence>
<sequence>MKEQLQQLRKSRGLTQDDLAEILGISLSSYQKYERDAISPSYETLCKIADFYHVTTDYLLGREPATDPFDMLQLPEDQKSVMERFASFPDDVRAIILDAIKELAEAAKKRQRLNTNAEATPVATAAQNGGVPKIVKMSNEKVNQLLNAEIKNNDYKTID</sequence>
<dbReference type="Gene3D" id="1.10.260.40">
    <property type="entry name" value="lambda repressor-like DNA-binding domains"/>
    <property type="match status" value="1"/>
</dbReference>
<evidence type="ECO:0000313" key="3">
    <source>
        <dbReference type="EMBL" id="EDS01674.1"/>
    </source>
</evidence>
<evidence type="ECO:0000259" key="2">
    <source>
        <dbReference type="PROSITE" id="PS50943"/>
    </source>
</evidence>
<keyword evidence="1 3" id="KW-0238">DNA-binding</keyword>
<feature type="domain" description="HTH cro/C1-type" evidence="2">
    <location>
        <begin position="5"/>
        <end position="59"/>
    </location>
</feature>
<reference evidence="3" key="2">
    <citation type="submission" date="2014-06" db="EMBL/GenBank/DDBJ databases">
        <title>Draft genome sequence of Eubacterium siraeum (DSM 15702).</title>
        <authorList>
            <person name="Sudarsanam P."/>
            <person name="Ley R."/>
            <person name="Guruge J."/>
            <person name="Turnbaugh P.J."/>
            <person name="Mahowald M."/>
            <person name="Liep D."/>
            <person name="Gordon J."/>
        </authorList>
    </citation>
    <scope>NUCLEOTIDE SEQUENCE</scope>
    <source>
        <strain evidence="3">DSM 15702</strain>
    </source>
</reference>
<dbReference type="AlphaFoldDB" id="B0MKY5"/>
<organism evidence="3 4">
    <name type="scientific">[Eubacterium] siraeum DSM 15702</name>
    <dbReference type="NCBI Taxonomy" id="428128"/>
    <lineage>
        <taxon>Bacteria</taxon>
        <taxon>Bacillati</taxon>
        <taxon>Bacillota</taxon>
        <taxon>Clostridia</taxon>
        <taxon>Eubacteriales</taxon>
        <taxon>Oscillospiraceae</taxon>
        <taxon>Oscillospiraceae incertae sedis</taxon>
    </lineage>
</organism>
<name>B0MKY5_9FIRM</name>
<dbReference type="SUPFAM" id="SSF47413">
    <property type="entry name" value="lambda repressor-like DNA-binding domains"/>
    <property type="match status" value="1"/>
</dbReference>
<accession>B0MKY5</accession>
<dbReference type="InterPro" id="IPR010982">
    <property type="entry name" value="Lambda_DNA-bd_dom_sf"/>
</dbReference>
<reference evidence="3" key="1">
    <citation type="submission" date="2007-10" db="EMBL/GenBank/DDBJ databases">
        <authorList>
            <person name="Fulton L."/>
            <person name="Clifton S."/>
            <person name="Fulton B."/>
            <person name="Xu J."/>
            <person name="Minx P."/>
            <person name="Pepin K.H."/>
            <person name="Johnson M."/>
            <person name="Thiruvilangam P."/>
            <person name="Bhonagiri V."/>
            <person name="Nash W.E."/>
            <person name="Mardis E.R."/>
            <person name="Wilson R.K."/>
        </authorList>
    </citation>
    <scope>NUCLEOTIDE SEQUENCE [LARGE SCALE GENOMIC DNA]</scope>
    <source>
        <strain evidence="3">DSM 15702</strain>
    </source>
</reference>
<dbReference type="PROSITE" id="PS50943">
    <property type="entry name" value="HTH_CROC1"/>
    <property type="match status" value="1"/>
</dbReference>